<organism evidence="3 4">
    <name type="scientific">Ficus carica</name>
    <name type="common">Common fig</name>
    <dbReference type="NCBI Taxonomy" id="3494"/>
    <lineage>
        <taxon>Eukaryota</taxon>
        <taxon>Viridiplantae</taxon>
        <taxon>Streptophyta</taxon>
        <taxon>Embryophyta</taxon>
        <taxon>Tracheophyta</taxon>
        <taxon>Spermatophyta</taxon>
        <taxon>Magnoliopsida</taxon>
        <taxon>eudicotyledons</taxon>
        <taxon>Gunneridae</taxon>
        <taxon>Pentapetalae</taxon>
        <taxon>rosids</taxon>
        <taxon>fabids</taxon>
        <taxon>Rosales</taxon>
        <taxon>Moraceae</taxon>
        <taxon>Ficeae</taxon>
        <taxon>Ficus</taxon>
    </lineage>
</organism>
<reference evidence="3" key="1">
    <citation type="submission" date="2023-07" db="EMBL/GenBank/DDBJ databases">
        <title>draft genome sequence of fig (Ficus carica).</title>
        <authorList>
            <person name="Takahashi T."/>
            <person name="Nishimura K."/>
        </authorList>
    </citation>
    <scope>NUCLEOTIDE SEQUENCE</scope>
</reference>
<accession>A0AA87ZXV8</accession>
<evidence type="ECO:0000313" key="3">
    <source>
        <dbReference type="EMBL" id="GMN45794.1"/>
    </source>
</evidence>
<feature type="region of interest" description="Disordered" evidence="1">
    <location>
        <begin position="25"/>
        <end position="53"/>
    </location>
</feature>
<evidence type="ECO:0000256" key="2">
    <source>
        <dbReference type="SAM" id="SignalP"/>
    </source>
</evidence>
<dbReference type="AlphaFoldDB" id="A0AA87ZXV8"/>
<feature type="chain" id="PRO_5041735178" evidence="2">
    <location>
        <begin position="22"/>
        <end position="194"/>
    </location>
</feature>
<evidence type="ECO:0000256" key="1">
    <source>
        <dbReference type="SAM" id="MobiDB-lite"/>
    </source>
</evidence>
<name>A0AA87ZXV8_FICCA</name>
<feature type="compositionally biased region" description="Low complexity" evidence="1">
    <location>
        <begin position="25"/>
        <end position="38"/>
    </location>
</feature>
<evidence type="ECO:0000313" key="4">
    <source>
        <dbReference type="Proteomes" id="UP001187192"/>
    </source>
</evidence>
<dbReference type="PANTHER" id="PTHR19328:SF13">
    <property type="entry name" value="HIPL1 PROTEIN"/>
    <property type="match status" value="1"/>
</dbReference>
<feature type="signal peptide" evidence="2">
    <location>
        <begin position="1"/>
        <end position="21"/>
    </location>
</feature>
<keyword evidence="2" id="KW-0732">Signal</keyword>
<dbReference type="EMBL" id="BTGU01000021">
    <property type="protein sequence ID" value="GMN45794.1"/>
    <property type="molecule type" value="Genomic_DNA"/>
</dbReference>
<gene>
    <name evidence="3" type="ORF">TIFTF001_014983</name>
</gene>
<proteinExistence type="predicted"/>
<protein>
    <submittedName>
        <fullName evidence="3">Uncharacterized protein</fullName>
    </submittedName>
</protein>
<sequence>MRGRQAAYIVGWLFVFPILSATAGSSLSGSSPSTGTPAGEKDGTTEAAPSASGTGANWLLGRAAALGTEGKGPYPFNLKGANGALESTSLIFPVPGYNHSEVNKKYSYADLYAVNIWATVENPENSGNFSGSLIPFSCAADSPTDCGDCPGSTLPNLGYVYSFEEDNKKDVFILASNGVCRVVLRVGVTTLARR</sequence>
<dbReference type="Proteomes" id="UP001187192">
    <property type="component" value="Unassembled WGS sequence"/>
</dbReference>
<comment type="caution">
    <text evidence="3">The sequence shown here is derived from an EMBL/GenBank/DDBJ whole genome shotgun (WGS) entry which is preliminary data.</text>
</comment>
<keyword evidence="4" id="KW-1185">Reference proteome</keyword>
<dbReference type="PANTHER" id="PTHR19328">
    <property type="entry name" value="HEDGEHOG-INTERACTING PROTEIN"/>
    <property type="match status" value="1"/>
</dbReference>